<feature type="domain" description="Stage V sporulation protein AA" evidence="2">
    <location>
        <begin position="7"/>
        <end position="92"/>
    </location>
</feature>
<dbReference type="RefSeq" id="WP_132089895.1">
    <property type="nucleotide sequence ID" value="NZ_JANKAQ010000003.1"/>
</dbReference>
<keyword evidence="1" id="KW-0812">Transmembrane</keyword>
<sequence length="211" mass="24021">MEHIKSDIYIKLDAHVRVDQKQVRLKDMASIYCNDEELMQRVKNVPVFSFQETDGEKEVISILYVYEAIYRFLGRDLEIHSTGSSDCLVDLISGKRPSGLWSHIQVVLVSLVTFFGAAFSIMTYNEDAGVEDLFDTLYEMFLGPDSGNGVLEATYSVGIALGILVFFNHFEKKGRRNPTAMEIQMDKYEEDMVDAYVKSSDRRGKSLDVED</sequence>
<keyword evidence="1" id="KW-1133">Transmembrane helix</keyword>
<feature type="transmembrane region" description="Helical" evidence="1">
    <location>
        <begin position="149"/>
        <end position="167"/>
    </location>
</feature>
<keyword evidence="1" id="KW-0472">Membrane</keyword>
<dbReference type="OrthoDB" id="9782754at2"/>
<organism evidence="3 4">
    <name type="scientific">Frisingicoccus caecimuris</name>
    <dbReference type="NCBI Taxonomy" id="1796636"/>
    <lineage>
        <taxon>Bacteria</taxon>
        <taxon>Bacillati</taxon>
        <taxon>Bacillota</taxon>
        <taxon>Clostridia</taxon>
        <taxon>Lachnospirales</taxon>
        <taxon>Lachnospiraceae</taxon>
        <taxon>Frisingicoccus</taxon>
    </lineage>
</organism>
<dbReference type="Proteomes" id="UP000295711">
    <property type="component" value="Unassembled WGS sequence"/>
</dbReference>
<dbReference type="Gene3D" id="2.60.480.10">
    <property type="entry name" value="eubacterium ventriosum atcc domain"/>
    <property type="match status" value="1"/>
</dbReference>
<reference evidence="3 4" key="1">
    <citation type="submission" date="2019-03" db="EMBL/GenBank/DDBJ databases">
        <title>Genomic Encyclopedia of Type Strains, Phase IV (KMG-IV): sequencing the most valuable type-strain genomes for metagenomic binning, comparative biology and taxonomic classification.</title>
        <authorList>
            <person name="Goeker M."/>
        </authorList>
    </citation>
    <scope>NUCLEOTIDE SEQUENCE [LARGE SCALE GENOMIC DNA]</scope>
    <source>
        <strain evidence="3 4">DSM 28559</strain>
    </source>
</reference>
<evidence type="ECO:0000313" key="3">
    <source>
        <dbReference type="EMBL" id="TCO85506.1"/>
    </source>
</evidence>
<evidence type="ECO:0000259" key="2">
    <source>
        <dbReference type="Pfam" id="PF12164"/>
    </source>
</evidence>
<proteinExistence type="predicted"/>
<protein>
    <submittedName>
        <fullName evidence="3">Stage V sporulation protein AA</fullName>
    </submittedName>
</protein>
<gene>
    <name evidence="3" type="ORF">EV212_103228</name>
</gene>
<comment type="caution">
    <text evidence="3">The sequence shown here is derived from an EMBL/GenBank/DDBJ whole genome shotgun (WGS) entry which is preliminary data.</text>
</comment>
<name>A0A4R2LCQ0_9FIRM</name>
<dbReference type="Pfam" id="PF12164">
    <property type="entry name" value="SporV_AA"/>
    <property type="match status" value="1"/>
</dbReference>
<dbReference type="AlphaFoldDB" id="A0A4R2LCQ0"/>
<evidence type="ECO:0000256" key="1">
    <source>
        <dbReference type="SAM" id="Phobius"/>
    </source>
</evidence>
<dbReference type="InterPro" id="IPR038548">
    <property type="entry name" value="SporV_AA_N_sf"/>
</dbReference>
<dbReference type="InterPro" id="IPR021997">
    <property type="entry name" value="SporV_AA"/>
</dbReference>
<evidence type="ECO:0000313" key="4">
    <source>
        <dbReference type="Proteomes" id="UP000295711"/>
    </source>
</evidence>
<accession>A0A4R2LCQ0</accession>
<keyword evidence="4" id="KW-1185">Reference proteome</keyword>
<dbReference type="EMBL" id="SLXA01000003">
    <property type="protein sequence ID" value="TCO85506.1"/>
    <property type="molecule type" value="Genomic_DNA"/>
</dbReference>
<feature type="transmembrane region" description="Helical" evidence="1">
    <location>
        <begin position="104"/>
        <end position="124"/>
    </location>
</feature>